<dbReference type="SMART" id="SM00898">
    <property type="entry name" value="Fapy_DNA_glyco"/>
    <property type="match status" value="1"/>
</dbReference>
<keyword evidence="6" id="KW-0227">DNA damage</keyword>
<dbReference type="PANTHER" id="PTHR22993:SF9">
    <property type="entry name" value="FORMAMIDOPYRIMIDINE-DNA GLYCOSYLASE"/>
    <property type="match status" value="1"/>
</dbReference>
<dbReference type="Pfam" id="PF01149">
    <property type="entry name" value="Fapy_DNA_glyco"/>
    <property type="match status" value="1"/>
</dbReference>
<comment type="subunit">
    <text evidence="4">Monomer.</text>
</comment>
<dbReference type="Pfam" id="PF06827">
    <property type="entry name" value="zf-FPG_IleRS"/>
    <property type="match status" value="1"/>
</dbReference>
<dbReference type="NCBIfam" id="NF002211">
    <property type="entry name" value="PRK01103.1"/>
    <property type="match status" value="1"/>
</dbReference>
<dbReference type="PROSITE" id="PS01242">
    <property type="entry name" value="ZF_FPG_1"/>
    <property type="match status" value="1"/>
</dbReference>
<dbReference type="GO" id="GO:0003684">
    <property type="term" value="F:damaged DNA binding"/>
    <property type="evidence" value="ECO:0007669"/>
    <property type="project" value="InterPro"/>
</dbReference>
<sequence>MPELPEVETIRRELEGKIVRKKIAGAEVRGKKIVKTDLKEFEKILTGNQFTKIERRGKLLIFNLKNHRGSTSMGEKFLLVHLKMTGQLIYRYDHKTTSGEPFGTELTAEVVTRTIAGGHNLPKDLGLLPNKFTHLIFSFSDKSHLYYNDMRRFGYMKIVDSAEKDRILGNNFGIDAMDEKFTLAVFKNILEKRKKAVAKAVLMDQGNIAGIGNIYADEVLFDSQILPNRKVSTLKPEEVKKVYQSIKKVLKHAIRHRGTTFGTQLEGHYVDSDGKHGNYLDFLKVYQREGEKCLRCKKGVIQKKNMAGRGTRFCMACQT</sequence>
<dbReference type="CDD" id="cd08966">
    <property type="entry name" value="EcFpg-like_N"/>
    <property type="match status" value="1"/>
</dbReference>
<comment type="catalytic activity">
    <reaction evidence="1">
        <text>Hydrolysis of DNA containing ring-opened 7-methylguanine residues, releasing 2,6-diamino-4-hydroxy-5-(N-methyl)formamidopyrimidine.</text>
        <dbReference type="EC" id="3.2.2.23"/>
    </reaction>
</comment>
<dbReference type="PROSITE" id="PS50159">
    <property type="entry name" value="RIBOSOMAL_S13_2"/>
    <property type="match status" value="1"/>
</dbReference>
<keyword evidence="10" id="KW-0238">DNA-binding</keyword>
<evidence type="ECO:0000256" key="6">
    <source>
        <dbReference type="ARBA" id="ARBA00022763"/>
    </source>
</evidence>
<keyword evidence="7 16" id="KW-0863">Zinc-finger</keyword>
<keyword evidence="12" id="KW-0456">Lyase</keyword>
<dbReference type="GO" id="GO:0008270">
    <property type="term" value="F:zinc ion binding"/>
    <property type="evidence" value="ECO:0007669"/>
    <property type="project" value="UniProtKB-KW"/>
</dbReference>
<evidence type="ECO:0000256" key="11">
    <source>
        <dbReference type="ARBA" id="ARBA00023204"/>
    </source>
</evidence>
<dbReference type="InterPro" id="IPR010663">
    <property type="entry name" value="Znf_FPG/IleRS"/>
</dbReference>
<evidence type="ECO:0000256" key="8">
    <source>
        <dbReference type="ARBA" id="ARBA00022801"/>
    </source>
</evidence>
<dbReference type="GO" id="GO:0006284">
    <property type="term" value="P:base-excision repair"/>
    <property type="evidence" value="ECO:0007669"/>
    <property type="project" value="InterPro"/>
</dbReference>
<accession>A0A1F8H4B7</accession>
<evidence type="ECO:0000256" key="7">
    <source>
        <dbReference type="ARBA" id="ARBA00022771"/>
    </source>
</evidence>
<evidence type="ECO:0000313" key="19">
    <source>
        <dbReference type="EMBL" id="OGN32434.1"/>
    </source>
</evidence>
<evidence type="ECO:0000256" key="10">
    <source>
        <dbReference type="ARBA" id="ARBA00023125"/>
    </source>
</evidence>
<keyword evidence="14" id="KW-0326">Glycosidase</keyword>
<dbReference type="Proteomes" id="UP000177676">
    <property type="component" value="Unassembled WGS sequence"/>
</dbReference>
<organism evidence="19 20">
    <name type="scientific">Candidatus Yanofskybacteria bacterium RIFCSPLOWO2_02_FULL_43_10b</name>
    <dbReference type="NCBI Taxonomy" id="1802704"/>
    <lineage>
        <taxon>Bacteria</taxon>
        <taxon>Candidatus Yanofskyibacteriota</taxon>
    </lineage>
</organism>
<dbReference type="GO" id="GO:0034039">
    <property type="term" value="F:8-oxo-7,8-dihydroguanine DNA N-glycosylase activity"/>
    <property type="evidence" value="ECO:0007669"/>
    <property type="project" value="TreeGrafter"/>
</dbReference>
<dbReference type="InterPro" id="IPR015886">
    <property type="entry name" value="H2TH_FPG"/>
</dbReference>
<dbReference type="InterPro" id="IPR000214">
    <property type="entry name" value="Znf_DNA_glyclase/AP_lyase"/>
</dbReference>
<dbReference type="SUPFAM" id="SSF57716">
    <property type="entry name" value="Glucocorticoid receptor-like (DNA-binding domain)"/>
    <property type="match status" value="1"/>
</dbReference>
<comment type="similarity">
    <text evidence="3">Belongs to the FPG family.</text>
</comment>
<dbReference type="InterPro" id="IPR035937">
    <property type="entry name" value="FPG_N"/>
</dbReference>
<reference evidence="19 20" key="1">
    <citation type="journal article" date="2016" name="Nat. Commun.">
        <title>Thousands of microbial genomes shed light on interconnected biogeochemical processes in an aquifer system.</title>
        <authorList>
            <person name="Anantharaman K."/>
            <person name="Brown C.T."/>
            <person name="Hug L.A."/>
            <person name="Sharon I."/>
            <person name="Castelle C.J."/>
            <person name="Probst A.J."/>
            <person name="Thomas B.C."/>
            <person name="Singh A."/>
            <person name="Wilkins M.J."/>
            <person name="Karaoz U."/>
            <person name="Brodie E.L."/>
            <person name="Williams K.H."/>
            <person name="Hubbard S.S."/>
            <person name="Banfield J.F."/>
        </authorList>
    </citation>
    <scope>NUCLEOTIDE SEQUENCE [LARGE SCALE GENOMIC DNA]</scope>
</reference>
<dbReference type="InterPro" id="IPR012319">
    <property type="entry name" value="FPG_cat"/>
</dbReference>
<dbReference type="InterPro" id="IPR015887">
    <property type="entry name" value="DNA_glyclase_Znf_dom_DNA_BS"/>
</dbReference>
<dbReference type="Pfam" id="PF06831">
    <property type="entry name" value="H2TH"/>
    <property type="match status" value="1"/>
</dbReference>
<feature type="domain" description="Formamidopyrimidine-DNA glycosylase catalytic" evidence="18">
    <location>
        <begin position="2"/>
        <end position="154"/>
    </location>
</feature>
<evidence type="ECO:0000259" key="18">
    <source>
        <dbReference type="PROSITE" id="PS51068"/>
    </source>
</evidence>
<dbReference type="InterPro" id="IPR010979">
    <property type="entry name" value="Ribosomal_uS13-like_H2TH"/>
</dbReference>
<gene>
    <name evidence="19" type="ORF">A3I92_01195</name>
</gene>
<proteinExistence type="inferred from homology"/>
<keyword evidence="9" id="KW-0862">Zinc</keyword>
<dbReference type="AlphaFoldDB" id="A0A1F8H4B7"/>
<keyword evidence="8" id="KW-0378">Hydrolase</keyword>
<evidence type="ECO:0000256" key="9">
    <source>
        <dbReference type="ARBA" id="ARBA00022833"/>
    </source>
</evidence>
<dbReference type="Gene3D" id="1.10.8.50">
    <property type="match status" value="1"/>
</dbReference>
<feature type="domain" description="FPG-type" evidence="17">
    <location>
        <begin position="284"/>
        <end position="319"/>
    </location>
</feature>
<keyword evidence="5" id="KW-0479">Metal-binding</keyword>
<evidence type="ECO:0000256" key="15">
    <source>
        <dbReference type="ARBA" id="ARBA00044632"/>
    </source>
</evidence>
<dbReference type="PANTHER" id="PTHR22993">
    <property type="entry name" value="FORMAMIDOPYRIMIDINE-DNA GLYCOSYLASE"/>
    <property type="match status" value="1"/>
</dbReference>
<dbReference type="PROSITE" id="PS51068">
    <property type="entry name" value="FPG_CAT"/>
    <property type="match status" value="1"/>
</dbReference>
<evidence type="ECO:0000256" key="1">
    <source>
        <dbReference type="ARBA" id="ARBA00001668"/>
    </source>
</evidence>
<comment type="caution">
    <text evidence="19">The sequence shown here is derived from an EMBL/GenBank/DDBJ whole genome shotgun (WGS) entry which is preliminary data.</text>
</comment>
<keyword evidence="11" id="KW-0234">DNA repair</keyword>
<dbReference type="GO" id="GO:0140078">
    <property type="term" value="F:class I DNA-(apurinic or apyrimidinic site) endonuclease activity"/>
    <property type="evidence" value="ECO:0007669"/>
    <property type="project" value="UniProtKB-EC"/>
</dbReference>
<evidence type="ECO:0000256" key="16">
    <source>
        <dbReference type="PROSITE-ProRule" id="PRU00391"/>
    </source>
</evidence>
<dbReference type="PROSITE" id="PS51066">
    <property type="entry name" value="ZF_FPG_2"/>
    <property type="match status" value="1"/>
</dbReference>
<evidence type="ECO:0000256" key="5">
    <source>
        <dbReference type="ARBA" id="ARBA00022723"/>
    </source>
</evidence>
<dbReference type="Gene3D" id="3.20.190.10">
    <property type="entry name" value="MutM-like, N-terminal"/>
    <property type="match status" value="1"/>
</dbReference>
<evidence type="ECO:0000256" key="12">
    <source>
        <dbReference type="ARBA" id="ARBA00023239"/>
    </source>
</evidence>
<dbReference type="SMART" id="SM01232">
    <property type="entry name" value="H2TH"/>
    <property type="match status" value="1"/>
</dbReference>
<evidence type="ECO:0000256" key="14">
    <source>
        <dbReference type="ARBA" id="ARBA00023295"/>
    </source>
</evidence>
<evidence type="ECO:0000256" key="4">
    <source>
        <dbReference type="ARBA" id="ARBA00011245"/>
    </source>
</evidence>
<dbReference type="FunFam" id="1.10.8.50:FF:000003">
    <property type="entry name" value="Formamidopyrimidine-DNA glycosylase"/>
    <property type="match status" value="1"/>
</dbReference>
<keyword evidence="13" id="KW-0511">Multifunctional enzyme</keyword>
<comment type="catalytic activity">
    <reaction evidence="15">
        <text>2'-deoxyribonucleotide-(2'-deoxyribose 5'-phosphate)-2'-deoxyribonucleotide-DNA = a 3'-end 2'-deoxyribonucleotide-(2,3-dehydro-2,3-deoxyribose 5'-phosphate)-DNA + a 5'-end 5'-phospho-2'-deoxyribonucleoside-DNA + H(+)</text>
        <dbReference type="Rhea" id="RHEA:66592"/>
        <dbReference type="Rhea" id="RHEA-COMP:13180"/>
        <dbReference type="Rhea" id="RHEA-COMP:16897"/>
        <dbReference type="Rhea" id="RHEA-COMP:17067"/>
        <dbReference type="ChEBI" id="CHEBI:15378"/>
        <dbReference type="ChEBI" id="CHEBI:136412"/>
        <dbReference type="ChEBI" id="CHEBI:157695"/>
        <dbReference type="ChEBI" id="CHEBI:167181"/>
        <dbReference type="EC" id="4.2.99.18"/>
    </reaction>
</comment>
<dbReference type="EMBL" id="MGKS01000015">
    <property type="protein sequence ID" value="OGN32434.1"/>
    <property type="molecule type" value="Genomic_DNA"/>
</dbReference>
<protein>
    <submittedName>
        <fullName evidence="19">Uncharacterized protein</fullName>
    </submittedName>
</protein>
<evidence type="ECO:0000256" key="3">
    <source>
        <dbReference type="ARBA" id="ARBA00009409"/>
    </source>
</evidence>
<dbReference type="SUPFAM" id="SSF81624">
    <property type="entry name" value="N-terminal domain of MutM-like DNA repair proteins"/>
    <property type="match status" value="1"/>
</dbReference>
<dbReference type="SUPFAM" id="SSF46946">
    <property type="entry name" value="S13-like H2TH domain"/>
    <property type="match status" value="1"/>
</dbReference>
<evidence type="ECO:0000313" key="20">
    <source>
        <dbReference type="Proteomes" id="UP000177676"/>
    </source>
</evidence>
<evidence type="ECO:0000256" key="2">
    <source>
        <dbReference type="ARBA" id="ARBA00001947"/>
    </source>
</evidence>
<evidence type="ECO:0000256" key="13">
    <source>
        <dbReference type="ARBA" id="ARBA00023268"/>
    </source>
</evidence>
<evidence type="ECO:0000259" key="17">
    <source>
        <dbReference type="PROSITE" id="PS51066"/>
    </source>
</evidence>
<comment type="cofactor">
    <cofactor evidence="2">
        <name>Zn(2+)</name>
        <dbReference type="ChEBI" id="CHEBI:29105"/>
    </cofactor>
</comment>
<dbReference type="InterPro" id="IPR020629">
    <property type="entry name" value="FPG_Glyclase"/>
</dbReference>
<name>A0A1F8H4B7_9BACT</name>